<dbReference type="GO" id="GO:0004057">
    <property type="term" value="F:arginyl-tRNA--protein transferase activity"/>
    <property type="evidence" value="ECO:0007669"/>
    <property type="project" value="UniProtKB-EC"/>
</dbReference>
<dbReference type="InterPro" id="IPR016181">
    <property type="entry name" value="Acyl_CoA_acyltransferase"/>
</dbReference>
<name>A0A6A6HG98_VIRVR</name>
<keyword evidence="3 5" id="KW-0833">Ubl conjugation pathway</keyword>
<dbReference type="SUPFAM" id="SSF55729">
    <property type="entry name" value="Acyl-CoA N-acyltransferases (Nat)"/>
    <property type="match status" value="1"/>
</dbReference>
<evidence type="ECO:0000256" key="5">
    <source>
        <dbReference type="PIRNR" id="PIRNR037207"/>
    </source>
</evidence>
<evidence type="ECO:0000256" key="6">
    <source>
        <dbReference type="SAM" id="MobiDB-lite"/>
    </source>
</evidence>
<feature type="domain" description="N-end rule aminoacyl transferase C-terminal" evidence="8">
    <location>
        <begin position="170"/>
        <end position="318"/>
    </location>
</feature>
<dbReference type="PANTHER" id="PTHR21367:SF1">
    <property type="entry name" value="ARGINYL-TRNA--PROTEIN TRANSFERASE 1"/>
    <property type="match status" value="1"/>
</dbReference>
<dbReference type="GO" id="GO:0005737">
    <property type="term" value="C:cytoplasm"/>
    <property type="evidence" value="ECO:0007669"/>
    <property type="project" value="TreeGrafter"/>
</dbReference>
<keyword evidence="4 5" id="KW-0012">Acyltransferase</keyword>
<feature type="region of interest" description="Disordered" evidence="6">
    <location>
        <begin position="210"/>
        <end position="229"/>
    </location>
</feature>
<feature type="compositionally biased region" description="Basic and acidic residues" evidence="6">
    <location>
        <begin position="357"/>
        <end position="372"/>
    </location>
</feature>
<comment type="similarity">
    <text evidence="1 5">Belongs to the R-transferase family.</text>
</comment>
<evidence type="ECO:0000259" key="8">
    <source>
        <dbReference type="Pfam" id="PF04377"/>
    </source>
</evidence>
<dbReference type="PANTHER" id="PTHR21367">
    <property type="entry name" value="ARGININE-TRNA-PROTEIN TRANSFERASE 1"/>
    <property type="match status" value="1"/>
</dbReference>
<accession>A0A6A6HG98</accession>
<dbReference type="AlphaFoldDB" id="A0A6A6HG98"/>
<keyword evidence="2 5" id="KW-0808">Transferase</keyword>
<protein>
    <recommendedName>
        <fullName evidence="5">Arginyl-tRNA--protein transferase 1</fullName>
        <shortName evidence="5">Arginyltransferase 1</shortName>
        <shortName evidence="5">R-transferase 1</shortName>
        <ecNumber evidence="5">2.3.2.8</ecNumber>
    </recommendedName>
    <alternativeName>
        <fullName evidence="5">Arginine-tRNA--protein transferase 1</fullName>
    </alternativeName>
</protein>
<evidence type="ECO:0000313" key="10">
    <source>
        <dbReference type="Proteomes" id="UP000800092"/>
    </source>
</evidence>
<dbReference type="EMBL" id="ML991784">
    <property type="protein sequence ID" value="KAF2236563.1"/>
    <property type="molecule type" value="Genomic_DNA"/>
</dbReference>
<sequence>MQAPEHDGSATSILRPIGYQSGSCGYCQDKHSSQRIPNTRANYYAATDSLDPSHYQALVDRGWRRSGTLLYKPDQWRSCCPHYTIRLPAAQLKASKDQRQAVNRWNRYVIGEDYAKEAARLHPKPKEREKNEGFNLLRTVHESERGRLREPPPPAHHFEVSLEPDDFTEEKFTLYANYQEHVHHDPPDKIVRSGFRRFLCDSPLRRRTRLLKPDSGAEAEGDPGEDRKEQKLGSYHQLYRLDGRLIALGVLDLLPHCVSGVYFLYHSDFEKWSFGKLSALREAALAVEGGYQWYYMGYYIHECVKMRYKGDYKPQMVLDPESYEWVSLDGEFRDALDQRKYTRKRKRVELGNEDAEREMNRTTEEKANRQDTNELEDEQAVQEGTRAENDLYTIPDSETAADTGLSLLELGMPGVMTAEEVESQIDLDRMKIKVRNRQVNTEDIISWGQGSIEDAQSIKGVVAEFAACVGPQLAGEVVLKFGR</sequence>
<dbReference type="Pfam" id="PF04376">
    <property type="entry name" value="ATE_N"/>
    <property type="match status" value="1"/>
</dbReference>
<evidence type="ECO:0000259" key="7">
    <source>
        <dbReference type="Pfam" id="PF04376"/>
    </source>
</evidence>
<reference evidence="9" key="1">
    <citation type="journal article" date="2020" name="Stud. Mycol.">
        <title>101 Dothideomycetes genomes: a test case for predicting lifestyles and emergence of pathogens.</title>
        <authorList>
            <person name="Haridas S."/>
            <person name="Albert R."/>
            <person name="Binder M."/>
            <person name="Bloem J."/>
            <person name="Labutti K."/>
            <person name="Salamov A."/>
            <person name="Andreopoulos B."/>
            <person name="Baker S."/>
            <person name="Barry K."/>
            <person name="Bills G."/>
            <person name="Bluhm B."/>
            <person name="Cannon C."/>
            <person name="Castanera R."/>
            <person name="Culley D."/>
            <person name="Daum C."/>
            <person name="Ezra D."/>
            <person name="Gonzalez J."/>
            <person name="Henrissat B."/>
            <person name="Kuo A."/>
            <person name="Liang C."/>
            <person name="Lipzen A."/>
            <person name="Lutzoni F."/>
            <person name="Magnuson J."/>
            <person name="Mondo S."/>
            <person name="Nolan M."/>
            <person name="Ohm R."/>
            <person name="Pangilinan J."/>
            <person name="Park H.-J."/>
            <person name="Ramirez L."/>
            <person name="Alfaro M."/>
            <person name="Sun H."/>
            <person name="Tritt A."/>
            <person name="Yoshinaga Y."/>
            <person name="Zwiers L.-H."/>
            <person name="Turgeon B."/>
            <person name="Goodwin S."/>
            <person name="Spatafora J."/>
            <person name="Crous P."/>
            <person name="Grigoriev I."/>
        </authorList>
    </citation>
    <scope>NUCLEOTIDE SEQUENCE</scope>
    <source>
        <strain evidence="9">Tuck. ex Michener</strain>
    </source>
</reference>
<dbReference type="InterPro" id="IPR030700">
    <property type="entry name" value="N-end_Aminoacyl_Trfase"/>
</dbReference>
<feature type="domain" description="N-end aminoacyl transferase N-terminal" evidence="7">
    <location>
        <begin position="23"/>
        <end position="100"/>
    </location>
</feature>
<keyword evidence="10" id="KW-1185">Reference proteome</keyword>
<evidence type="ECO:0000256" key="1">
    <source>
        <dbReference type="ARBA" id="ARBA00009991"/>
    </source>
</evidence>
<feature type="region of interest" description="Disordered" evidence="6">
    <location>
        <begin position="351"/>
        <end position="393"/>
    </location>
</feature>
<evidence type="ECO:0000313" key="9">
    <source>
        <dbReference type="EMBL" id="KAF2236563.1"/>
    </source>
</evidence>
<gene>
    <name evidence="9" type="ORF">EV356DRAFT_522305</name>
</gene>
<comment type="function">
    <text evidence="5">Involved in the post-translational conjugation of arginine to the N-terminal aspartate or glutamate of a protein. This arginylation is required for degradation of the protein via the ubiquitin pathway.</text>
</comment>
<evidence type="ECO:0000256" key="2">
    <source>
        <dbReference type="ARBA" id="ARBA00022679"/>
    </source>
</evidence>
<evidence type="ECO:0000256" key="3">
    <source>
        <dbReference type="ARBA" id="ARBA00022786"/>
    </source>
</evidence>
<dbReference type="Pfam" id="PF04377">
    <property type="entry name" value="ATE_C"/>
    <property type="match status" value="1"/>
</dbReference>
<proteinExistence type="inferred from homology"/>
<dbReference type="InterPro" id="IPR007471">
    <property type="entry name" value="N-end_Aminoacyl_Trfase_N"/>
</dbReference>
<comment type="catalytic activity">
    <reaction evidence="5">
        <text>an N-terminal L-alpha-aminoacyl-[protein] + L-arginyl-tRNA(Arg) = an N-terminal L-arginyl-L-aminoacyl-[protein] + tRNA(Arg) + H(+)</text>
        <dbReference type="Rhea" id="RHEA:10208"/>
        <dbReference type="Rhea" id="RHEA-COMP:9658"/>
        <dbReference type="Rhea" id="RHEA-COMP:9673"/>
        <dbReference type="Rhea" id="RHEA-COMP:10636"/>
        <dbReference type="Rhea" id="RHEA-COMP:10638"/>
        <dbReference type="ChEBI" id="CHEBI:15378"/>
        <dbReference type="ChEBI" id="CHEBI:78442"/>
        <dbReference type="ChEBI" id="CHEBI:78513"/>
        <dbReference type="ChEBI" id="CHEBI:78597"/>
        <dbReference type="ChEBI" id="CHEBI:83562"/>
        <dbReference type="EC" id="2.3.2.8"/>
    </reaction>
</comment>
<dbReference type="InterPro" id="IPR007472">
    <property type="entry name" value="N-end_Aminoacyl_Trfase_C"/>
</dbReference>
<dbReference type="PIRSF" id="PIRSF037207">
    <property type="entry name" value="ATE1_euk"/>
    <property type="match status" value="1"/>
</dbReference>
<dbReference type="OrthoDB" id="74183at2759"/>
<organism evidence="9 10">
    <name type="scientific">Viridothelium virens</name>
    <name type="common">Speckled blister lichen</name>
    <name type="synonym">Trypethelium virens</name>
    <dbReference type="NCBI Taxonomy" id="1048519"/>
    <lineage>
        <taxon>Eukaryota</taxon>
        <taxon>Fungi</taxon>
        <taxon>Dikarya</taxon>
        <taxon>Ascomycota</taxon>
        <taxon>Pezizomycotina</taxon>
        <taxon>Dothideomycetes</taxon>
        <taxon>Dothideomycetes incertae sedis</taxon>
        <taxon>Trypetheliales</taxon>
        <taxon>Trypetheliaceae</taxon>
        <taxon>Viridothelium</taxon>
    </lineage>
</organism>
<dbReference type="EC" id="2.3.2.8" evidence="5"/>
<dbReference type="InterPro" id="IPR017137">
    <property type="entry name" value="Arg-tRNA-P_Trfase_1_euk"/>
</dbReference>
<evidence type="ECO:0000256" key="4">
    <source>
        <dbReference type="ARBA" id="ARBA00023315"/>
    </source>
</evidence>
<dbReference type="Proteomes" id="UP000800092">
    <property type="component" value="Unassembled WGS sequence"/>
</dbReference>